<protein>
    <submittedName>
        <fullName evidence="1">Aminoglycoside 6-adenylyltransferase</fullName>
    </submittedName>
</protein>
<keyword evidence="2" id="KW-1185">Reference proteome</keyword>
<dbReference type="SUPFAM" id="SSF81301">
    <property type="entry name" value="Nucleotidyltransferase"/>
    <property type="match status" value="1"/>
</dbReference>
<evidence type="ECO:0000313" key="1">
    <source>
        <dbReference type="EMBL" id="SFF60566.1"/>
    </source>
</evidence>
<sequence length="290" mass="34479">MRSEEEMMKLILSVAEKDTQIRGVIMNGSRVNPKVTPDSYQDYDIVYIVTELTPFMADHSWVDVFGKRLIMQMPDKMQLYSYNHEPGQKFSYLIQFMDGNRIDLTLYLRDHLPKKLDSLSVVLMDKDHNLPALQDPDERDYLVQKPSPYDIERCINEFWWVSTYVAKGLARRQLPYAKEMMDGPVRKMLKRMISWYISAKNNFQVNVGSAGKYFEYFLEDHIWKDYKKTYADGEYPNNWKALYQMCELFITLTREVTSHLNYPHEDSEGIHVFEYLKHIHENSDDQQISY</sequence>
<dbReference type="InterPro" id="IPR007530">
    <property type="entry name" value="Aminoglycoside_adenylylTfrase"/>
</dbReference>
<dbReference type="InterPro" id="IPR043519">
    <property type="entry name" value="NT_sf"/>
</dbReference>
<dbReference type="Gene3D" id="1.20.120.330">
    <property type="entry name" value="Nucleotidyltransferases domain 2"/>
    <property type="match status" value="1"/>
</dbReference>
<proteinExistence type="predicted"/>
<dbReference type="SUPFAM" id="SSF81631">
    <property type="entry name" value="PAP/OAS1 substrate-binding domain"/>
    <property type="match status" value="1"/>
</dbReference>
<dbReference type="GO" id="GO:0016779">
    <property type="term" value="F:nucleotidyltransferase activity"/>
    <property type="evidence" value="ECO:0007669"/>
    <property type="project" value="UniProtKB-KW"/>
</dbReference>
<dbReference type="EMBL" id="FOOG01000003">
    <property type="protein sequence ID" value="SFF60566.1"/>
    <property type="molecule type" value="Genomic_DNA"/>
</dbReference>
<dbReference type="Proteomes" id="UP000198897">
    <property type="component" value="Unassembled WGS sequence"/>
</dbReference>
<keyword evidence="1" id="KW-0548">Nucleotidyltransferase</keyword>
<dbReference type="PIRSF" id="PIRSF000812">
    <property type="entry name" value="AAD"/>
    <property type="match status" value="1"/>
</dbReference>
<accession>A0A1I2K6Q0</accession>
<dbReference type="RefSeq" id="WP_175477782.1">
    <property type="nucleotide sequence ID" value="NZ_FOOG01000003.1"/>
</dbReference>
<dbReference type="Pfam" id="PF04439">
    <property type="entry name" value="Adenyl_transf"/>
    <property type="match status" value="1"/>
</dbReference>
<dbReference type="Gene3D" id="3.30.460.10">
    <property type="entry name" value="Beta Polymerase, domain 2"/>
    <property type="match status" value="1"/>
</dbReference>
<keyword evidence="1" id="KW-0808">Transferase</keyword>
<name>A0A1I2K6Q0_9BACI</name>
<dbReference type="AlphaFoldDB" id="A0A1I2K6Q0"/>
<organism evidence="1 2">
    <name type="scientific">Halobacillus alkaliphilus</name>
    <dbReference type="NCBI Taxonomy" id="396056"/>
    <lineage>
        <taxon>Bacteria</taxon>
        <taxon>Bacillati</taxon>
        <taxon>Bacillota</taxon>
        <taxon>Bacilli</taxon>
        <taxon>Bacillales</taxon>
        <taxon>Bacillaceae</taxon>
        <taxon>Halobacillus</taxon>
    </lineage>
</organism>
<reference evidence="2" key="1">
    <citation type="submission" date="2016-10" db="EMBL/GenBank/DDBJ databases">
        <authorList>
            <person name="Varghese N."/>
            <person name="Submissions S."/>
        </authorList>
    </citation>
    <scope>NUCLEOTIDE SEQUENCE [LARGE SCALE GENOMIC DNA]</scope>
    <source>
        <strain evidence="2">FP5</strain>
    </source>
</reference>
<evidence type="ECO:0000313" key="2">
    <source>
        <dbReference type="Proteomes" id="UP000198897"/>
    </source>
</evidence>
<gene>
    <name evidence="1" type="ORF">SAMN05216353_10325</name>
</gene>